<sequence length="395" mass="46008">MSFSLKKQTESILERLNQDLSISQILEEYCRLDRTRNNKWRLTTEERDILDKTYRAIDSALDKAKAAQPQELSKTPKQSTTYYRVASETSINARNAAADRFYREKSRRVASVKDKGNITTRVPDFSQHPSNICAQTGVLPLYRIPVFAALKSSRTQNIIEKPTERPQSQSVSETERLVELIAKETEAQTKEQMLKKQEEKASRELQSISQRLDSTTLALKSEENIVRMQAKEIEMLRKKNDQLIKKSVGLTAEAGNVSLALYENTRLVDKQNLEIEELKNRYDKLQREKEEWKSKYQSVLHSNEQDTYSMEQFGNALKNVLINNDLILESLKGIQKDPEEKKKLMIGHSETFQLLREQEHLNLRVRELEEQLKENEDLDRFDFDFCDAVDDSFYN</sequence>
<organism evidence="3">
    <name type="scientific">Caenorhabditis brenneri</name>
    <name type="common">Nematode worm</name>
    <dbReference type="NCBI Taxonomy" id="135651"/>
    <lineage>
        <taxon>Eukaryota</taxon>
        <taxon>Metazoa</taxon>
        <taxon>Ecdysozoa</taxon>
        <taxon>Nematoda</taxon>
        <taxon>Chromadorea</taxon>
        <taxon>Rhabditida</taxon>
        <taxon>Rhabditina</taxon>
        <taxon>Rhabditomorpha</taxon>
        <taxon>Rhabditoidea</taxon>
        <taxon>Rhabditidae</taxon>
        <taxon>Peloderinae</taxon>
        <taxon>Caenorhabditis</taxon>
    </lineage>
</organism>
<accession>G0NRZ6</accession>
<reference evidence="3" key="1">
    <citation type="submission" date="2011-07" db="EMBL/GenBank/DDBJ databases">
        <authorList>
            <consortium name="Caenorhabditis brenneri Sequencing and Analysis Consortium"/>
            <person name="Wilson R.K."/>
        </authorList>
    </citation>
    <scope>NUCLEOTIDE SEQUENCE [LARGE SCALE GENOMIC DNA]</scope>
    <source>
        <strain evidence="3">PB2801</strain>
    </source>
</reference>
<dbReference type="AlphaFoldDB" id="G0NRZ6"/>
<dbReference type="Proteomes" id="UP000008068">
    <property type="component" value="Unassembled WGS sequence"/>
</dbReference>
<feature type="coiled-coil region" evidence="1">
    <location>
        <begin position="180"/>
        <end position="302"/>
    </location>
</feature>
<evidence type="ECO:0000313" key="3">
    <source>
        <dbReference type="Proteomes" id="UP000008068"/>
    </source>
</evidence>
<dbReference type="EMBL" id="GL379934">
    <property type="protein sequence ID" value="EGT36418.1"/>
    <property type="molecule type" value="Genomic_DNA"/>
</dbReference>
<evidence type="ECO:0000313" key="2">
    <source>
        <dbReference type="EMBL" id="EGT36418.1"/>
    </source>
</evidence>
<name>G0NRZ6_CAEBE</name>
<proteinExistence type="predicted"/>
<keyword evidence="1" id="KW-0175">Coiled coil</keyword>
<keyword evidence="3" id="KW-1185">Reference proteome</keyword>
<dbReference type="HOGENOM" id="CLU_698738_0_0_1"/>
<gene>
    <name evidence="2" type="ORF">CAEBREN_16922</name>
</gene>
<evidence type="ECO:0000256" key="1">
    <source>
        <dbReference type="SAM" id="Coils"/>
    </source>
</evidence>
<dbReference type="InParanoid" id="G0NRZ6"/>
<protein>
    <submittedName>
        <fullName evidence="2">Uncharacterized protein</fullName>
    </submittedName>
</protein>